<comment type="caution">
    <text evidence="4">The sequence shown here is derived from an EMBL/GenBank/DDBJ whole genome shotgun (WGS) entry which is preliminary data.</text>
</comment>
<dbReference type="InterPro" id="IPR051681">
    <property type="entry name" value="Ser/Thr_Kinases-Pseudokinases"/>
</dbReference>
<accession>A0A9W6TNH9</accession>
<dbReference type="PROSITE" id="PS50011">
    <property type="entry name" value="PROTEIN_KINASE_DOM"/>
    <property type="match status" value="1"/>
</dbReference>
<organism evidence="4 5">
    <name type="scientific">Phytophthora lilii</name>
    <dbReference type="NCBI Taxonomy" id="2077276"/>
    <lineage>
        <taxon>Eukaryota</taxon>
        <taxon>Sar</taxon>
        <taxon>Stramenopiles</taxon>
        <taxon>Oomycota</taxon>
        <taxon>Peronosporomycetes</taxon>
        <taxon>Peronosporales</taxon>
        <taxon>Peronosporaceae</taxon>
        <taxon>Phytophthora</taxon>
    </lineage>
</organism>
<dbReference type="InterPro" id="IPR000719">
    <property type="entry name" value="Prot_kinase_dom"/>
</dbReference>
<evidence type="ECO:0000256" key="2">
    <source>
        <dbReference type="SAM" id="Phobius"/>
    </source>
</evidence>
<dbReference type="EMBL" id="BSXW01000331">
    <property type="protein sequence ID" value="GMF18950.1"/>
    <property type="molecule type" value="Genomic_DNA"/>
</dbReference>
<dbReference type="PROSITE" id="PS00108">
    <property type="entry name" value="PROTEIN_KINASE_ST"/>
    <property type="match status" value="1"/>
</dbReference>
<dbReference type="InterPro" id="IPR011009">
    <property type="entry name" value="Kinase-like_dom_sf"/>
</dbReference>
<keyword evidence="2" id="KW-1133">Transmembrane helix</keyword>
<dbReference type="OrthoDB" id="164695at2759"/>
<gene>
    <name evidence="4" type="ORF">Plil01_000717200</name>
</gene>
<feature type="domain" description="Protein kinase" evidence="3">
    <location>
        <begin position="405"/>
        <end position="670"/>
    </location>
</feature>
<dbReference type="SUPFAM" id="SSF56112">
    <property type="entry name" value="Protein kinase-like (PK-like)"/>
    <property type="match status" value="1"/>
</dbReference>
<dbReference type="Proteomes" id="UP001165083">
    <property type="component" value="Unassembled WGS sequence"/>
</dbReference>
<name>A0A9W6TNH9_9STRA</name>
<dbReference type="AlphaFoldDB" id="A0A9W6TNH9"/>
<dbReference type="Gene3D" id="1.10.510.10">
    <property type="entry name" value="Transferase(Phosphotransferase) domain 1"/>
    <property type="match status" value="1"/>
</dbReference>
<dbReference type="GO" id="GO:0005524">
    <property type="term" value="F:ATP binding"/>
    <property type="evidence" value="ECO:0007669"/>
    <property type="project" value="InterPro"/>
</dbReference>
<feature type="compositionally biased region" description="Low complexity" evidence="1">
    <location>
        <begin position="214"/>
        <end position="239"/>
    </location>
</feature>
<evidence type="ECO:0000256" key="1">
    <source>
        <dbReference type="SAM" id="MobiDB-lite"/>
    </source>
</evidence>
<feature type="transmembrane region" description="Helical" evidence="2">
    <location>
        <begin position="244"/>
        <end position="265"/>
    </location>
</feature>
<dbReference type="PANTHER" id="PTHR44329">
    <property type="entry name" value="SERINE/THREONINE-PROTEIN KINASE TNNI3K-RELATED"/>
    <property type="match status" value="1"/>
</dbReference>
<dbReference type="GO" id="GO:0004674">
    <property type="term" value="F:protein serine/threonine kinase activity"/>
    <property type="evidence" value="ECO:0007669"/>
    <property type="project" value="TreeGrafter"/>
</dbReference>
<dbReference type="PANTHER" id="PTHR44329:SF214">
    <property type="entry name" value="PROTEIN KINASE DOMAIN-CONTAINING PROTEIN"/>
    <property type="match status" value="1"/>
</dbReference>
<feature type="compositionally biased region" description="Low complexity" evidence="1">
    <location>
        <begin position="194"/>
        <end position="207"/>
    </location>
</feature>
<proteinExistence type="predicted"/>
<evidence type="ECO:0000259" key="3">
    <source>
        <dbReference type="PROSITE" id="PS50011"/>
    </source>
</evidence>
<keyword evidence="5" id="KW-1185">Reference proteome</keyword>
<protein>
    <submittedName>
        <fullName evidence="4">Unnamed protein product</fullName>
    </submittedName>
</protein>
<feature type="region of interest" description="Disordered" evidence="1">
    <location>
        <begin position="194"/>
        <end position="239"/>
    </location>
</feature>
<dbReference type="InterPro" id="IPR008271">
    <property type="entry name" value="Ser/Thr_kinase_AS"/>
</dbReference>
<keyword evidence="2" id="KW-0472">Membrane</keyword>
<sequence>MSVDGNLTTLDVLIDFGGFRSAQETAAGGYSVSGYPDFTDTWPSASNDDVTAVGTIELSAAVETFQLSARQGGECDANLGLYLLSNSSNESGAPEPRSARPSRGSVRFSAVHFNKPRAEQHASIDVPCEARKNGVAAAAVSGNQTSRVVLADYLNNLETLYLSASDFAVGLECDDSEKVAIHDVTVCLGSGVTASSSDTSADATSTTKSDKTSDTTSNTDNASSTNGSDKTTTSTSDSTSSTSLIVGIVCGVLVVLFAAFLFVLYRRRQKDVARRKLGDSLGYSGTRFPSIDSDLVLQQQPYDGLRTSAAFGMDIPMTSTEFSMANRTAGGDEDDSMGIPTSVDGSMGIPTSVNGSMGIPTSAQTTSAYPSSVPTVEAEQRNPDRFMSIWNDPDLLSLQVRAADVKDLKQLGNGAFAMVWLVRYRNSQLLASKRLRPERRTKKHTAMFIEEIKLIAKFDHPSLVNFVGAAWTIESDLQMLLEYMDGGDLRHYLASPNTPVGWTKRKFKIAIDIIEALVYLHSFTPPLVHRDLKSKNVLLSSEFKAKLSDFGASRFRSVENTMTGGVGTGRWLAPEVIRGDTDYGPAADIYSFGALLTELDTNKIPYSNARGSNGKILSDMTILHRVAAGKLHPEVGSDCSPALKDLVERCLVEDQSKRPAATLIAYELRLIKKDMAEALSKPSDDLSLSELS</sequence>
<keyword evidence="2" id="KW-0812">Transmembrane</keyword>
<dbReference type="SMART" id="SM00220">
    <property type="entry name" value="S_TKc"/>
    <property type="match status" value="1"/>
</dbReference>
<dbReference type="Pfam" id="PF00069">
    <property type="entry name" value="Pkinase"/>
    <property type="match status" value="1"/>
</dbReference>
<evidence type="ECO:0000313" key="5">
    <source>
        <dbReference type="Proteomes" id="UP001165083"/>
    </source>
</evidence>
<reference evidence="4" key="1">
    <citation type="submission" date="2023-04" db="EMBL/GenBank/DDBJ databases">
        <title>Phytophthora lilii NBRC 32176.</title>
        <authorList>
            <person name="Ichikawa N."/>
            <person name="Sato H."/>
            <person name="Tonouchi N."/>
        </authorList>
    </citation>
    <scope>NUCLEOTIDE SEQUENCE</scope>
    <source>
        <strain evidence="4">NBRC 32176</strain>
    </source>
</reference>
<evidence type="ECO:0000313" key="4">
    <source>
        <dbReference type="EMBL" id="GMF18950.1"/>
    </source>
</evidence>